<dbReference type="RefSeq" id="WP_075055625.1">
    <property type="nucleotide sequence ID" value="NZ_CP007536.1"/>
</dbReference>
<dbReference type="GeneID" id="74947938"/>
<name>A0A060HNE0_9ARCH</name>
<keyword evidence="3" id="KW-1185">Reference proteome</keyword>
<dbReference type="AlphaFoldDB" id="A0A060HNE0"/>
<reference evidence="2 3" key="1">
    <citation type="journal article" date="2014" name="Int. J. Syst. Evol. Microbiol.">
        <title>Nitrososphaera viennensis gen. nov., sp. nov., an aerobic and mesophilic, ammonia-oxidizing archaeon from soil and a member of the archaeal phylum Thaumarchaeota.</title>
        <authorList>
            <person name="Stieglmeier M."/>
            <person name="Klingl A."/>
            <person name="Alves R.J."/>
            <person name="Rittmann S.K."/>
            <person name="Melcher M."/>
            <person name="Leisch N."/>
            <person name="Schleper C."/>
        </authorList>
    </citation>
    <scope>NUCLEOTIDE SEQUENCE [LARGE SCALE GENOMIC DNA]</scope>
    <source>
        <strain evidence="2">EN76</strain>
    </source>
</reference>
<dbReference type="EMBL" id="CP007536">
    <property type="protein sequence ID" value="AIC16973.1"/>
    <property type="molecule type" value="Genomic_DNA"/>
</dbReference>
<gene>
    <name evidence="2" type="ORF">NVIE_027010</name>
</gene>
<dbReference type="STRING" id="926571.NVIE_027010"/>
<keyword evidence="1" id="KW-0472">Membrane</keyword>
<organism evidence="2 3">
    <name type="scientific">Nitrososphaera viennensis EN76</name>
    <dbReference type="NCBI Taxonomy" id="926571"/>
    <lineage>
        <taxon>Archaea</taxon>
        <taxon>Nitrososphaerota</taxon>
        <taxon>Nitrososphaeria</taxon>
        <taxon>Nitrososphaerales</taxon>
        <taxon>Nitrososphaeraceae</taxon>
        <taxon>Nitrososphaera</taxon>
    </lineage>
</organism>
<accession>A0A060HNE0</accession>
<dbReference type="Proteomes" id="UP000027093">
    <property type="component" value="Chromosome"/>
</dbReference>
<protein>
    <submittedName>
        <fullName evidence="2">Uncharacterized protein</fullName>
    </submittedName>
</protein>
<feature type="transmembrane region" description="Helical" evidence="1">
    <location>
        <begin position="34"/>
        <end position="56"/>
    </location>
</feature>
<keyword evidence="1" id="KW-1133">Transmembrane helix</keyword>
<keyword evidence="1" id="KW-0812">Transmembrane</keyword>
<evidence type="ECO:0000313" key="2">
    <source>
        <dbReference type="EMBL" id="AIC16973.1"/>
    </source>
</evidence>
<sequence>MSDEGKDHHHSNKSENLFKIIDGIIFELNRTKRLFIVMVLTGMIVPPLTFLIVNALTEPFMPGPGGFREIHQERVFLRQLPWIVSIVWLGIGIRQWLVLSKWTKKYDRYKKLQEEIDKKFDEDEPANNAGQNR</sequence>
<evidence type="ECO:0000313" key="3">
    <source>
        <dbReference type="Proteomes" id="UP000027093"/>
    </source>
</evidence>
<dbReference type="OrthoDB" id="11556at2157"/>
<feature type="transmembrane region" description="Helical" evidence="1">
    <location>
        <begin position="76"/>
        <end position="99"/>
    </location>
</feature>
<dbReference type="KEGG" id="nvn:NVIE_027010"/>
<dbReference type="HOGENOM" id="CLU_145173_0_0_2"/>
<proteinExistence type="predicted"/>
<evidence type="ECO:0000256" key="1">
    <source>
        <dbReference type="SAM" id="Phobius"/>
    </source>
</evidence>